<evidence type="ECO:0000256" key="5">
    <source>
        <dbReference type="ARBA" id="ARBA00022692"/>
    </source>
</evidence>
<feature type="transmembrane region" description="Helical" evidence="10">
    <location>
        <begin position="107"/>
        <end position="129"/>
    </location>
</feature>
<evidence type="ECO:0000256" key="3">
    <source>
        <dbReference type="ARBA" id="ARBA00022449"/>
    </source>
</evidence>
<dbReference type="RefSeq" id="WP_090019311.1">
    <property type="nucleotide sequence ID" value="NZ_FNCE01000003.1"/>
</dbReference>
<dbReference type="Pfam" id="PF01554">
    <property type="entry name" value="MatE"/>
    <property type="match status" value="2"/>
</dbReference>
<proteinExistence type="predicted"/>
<dbReference type="PIRSF" id="PIRSF006603">
    <property type="entry name" value="DinF"/>
    <property type="match status" value="1"/>
</dbReference>
<evidence type="ECO:0000313" key="12">
    <source>
        <dbReference type="Proteomes" id="UP000199415"/>
    </source>
</evidence>
<gene>
    <name evidence="11" type="ORF">SAMN05216241_103193</name>
</gene>
<dbReference type="InterPro" id="IPR050222">
    <property type="entry name" value="MATE_MdtK"/>
</dbReference>
<dbReference type="OrthoDB" id="9780160at2"/>
<feature type="transmembrane region" description="Helical" evidence="10">
    <location>
        <begin position="173"/>
        <end position="197"/>
    </location>
</feature>
<reference evidence="11 12" key="1">
    <citation type="submission" date="2016-10" db="EMBL/GenBank/DDBJ databases">
        <authorList>
            <person name="de Groot N.N."/>
        </authorList>
    </citation>
    <scope>NUCLEOTIDE SEQUENCE [LARGE SCALE GENOMIC DNA]</scope>
    <source>
        <strain evidence="11 12">DSM 25584</strain>
    </source>
</reference>
<keyword evidence="12" id="KW-1185">Reference proteome</keyword>
<evidence type="ECO:0000256" key="4">
    <source>
        <dbReference type="ARBA" id="ARBA00022475"/>
    </source>
</evidence>
<evidence type="ECO:0000256" key="1">
    <source>
        <dbReference type="ARBA" id="ARBA00004429"/>
    </source>
</evidence>
<dbReference type="GO" id="GO:0042910">
    <property type="term" value="F:xenobiotic transmembrane transporter activity"/>
    <property type="evidence" value="ECO:0007669"/>
    <property type="project" value="InterPro"/>
</dbReference>
<evidence type="ECO:0000256" key="7">
    <source>
        <dbReference type="ARBA" id="ARBA00023065"/>
    </source>
</evidence>
<keyword evidence="5 10" id="KW-0812">Transmembrane</keyword>
<keyword evidence="4" id="KW-1003">Cell membrane</keyword>
<dbReference type="NCBIfam" id="TIGR00797">
    <property type="entry name" value="matE"/>
    <property type="match status" value="1"/>
</dbReference>
<feature type="transmembrane region" description="Helical" evidence="10">
    <location>
        <begin position="141"/>
        <end position="161"/>
    </location>
</feature>
<feature type="transmembrane region" description="Helical" evidence="10">
    <location>
        <begin position="251"/>
        <end position="278"/>
    </location>
</feature>
<accession>A0A1G7Q415</accession>
<evidence type="ECO:0000313" key="11">
    <source>
        <dbReference type="EMBL" id="SDF92679.1"/>
    </source>
</evidence>
<keyword evidence="8 10" id="KW-0472">Membrane</keyword>
<dbReference type="EMBL" id="FNCE01000003">
    <property type="protein sequence ID" value="SDF92679.1"/>
    <property type="molecule type" value="Genomic_DNA"/>
</dbReference>
<organism evidence="11 12">
    <name type="scientific">Limimonas halophila</name>
    <dbReference type="NCBI Taxonomy" id="1082479"/>
    <lineage>
        <taxon>Bacteria</taxon>
        <taxon>Pseudomonadati</taxon>
        <taxon>Pseudomonadota</taxon>
        <taxon>Alphaproteobacteria</taxon>
        <taxon>Rhodospirillales</taxon>
        <taxon>Rhodovibrionaceae</taxon>
        <taxon>Limimonas</taxon>
    </lineage>
</organism>
<comment type="subcellular location">
    <subcellularLocation>
        <location evidence="1">Cell inner membrane</location>
        <topology evidence="1">Multi-pass membrane protein</topology>
    </subcellularLocation>
</comment>
<feature type="transmembrane region" description="Helical" evidence="10">
    <location>
        <begin position="209"/>
        <end position="230"/>
    </location>
</feature>
<dbReference type="Proteomes" id="UP000199415">
    <property type="component" value="Unassembled WGS sequence"/>
</dbReference>
<sequence length="480" mass="49569">MPPRDSLVPVPTTGPLVPWLRELRATAALAGPIVATQLGEIAIHVTDVLMLARVDTAALAAGTLGADVFIFFLLFAIGVVQAVQPLTAQAEGAGDLEGVRRTVRQGLWMAFAVALPLIALLSLTPWMLALLGQNPATAEAASGYMGAARWGLPGAAVFMVLRSLVSALSRPGLALLVMWGGVGVNVLLNRVFIFGALGVPAYGVTGAGIASALVNTAMALALLAVVLRVPRLRAYRILDRLLAPDWARFAAIARMGFPIAATLLCEVGIFTAATLMMGTMGEVPLAAHGIAIQVAATTFMVPLGIGLAATVRVGLAQGARDPQGVRRAGWTAFALAGIVMAAASVVLLSAPDALIGLFRDPADPANAAVVEVARMLLLVAAGFQLVDGAQVVGQNVLRGLSDVRVPFAIALTGYWGVGILAAWALAFPLALGPVGVWLGLAAGLAAVAGLLLARFHRRERLGLVRHPSEHDEAGSQRCGR</sequence>
<feature type="transmembrane region" description="Helical" evidence="10">
    <location>
        <begin position="327"/>
        <end position="348"/>
    </location>
</feature>
<evidence type="ECO:0000256" key="2">
    <source>
        <dbReference type="ARBA" id="ARBA00022448"/>
    </source>
</evidence>
<keyword evidence="3" id="KW-0050">Antiport</keyword>
<dbReference type="STRING" id="1082479.SAMN05216241_103193"/>
<feature type="transmembrane region" description="Helical" evidence="10">
    <location>
        <begin position="368"/>
        <end position="386"/>
    </location>
</feature>
<dbReference type="PANTHER" id="PTHR43298">
    <property type="entry name" value="MULTIDRUG RESISTANCE PROTEIN NORM-RELATED"/>
    <property type="match status" value="1"/>
</dbReference>
<dbReference type="GO" id="GO:0015297">
    <property type="term" value="F:antiporter activity"/>
    <property type="evidence" value="ECO:0007669"/>
    <property type="project" value="UniProtKB-KW"/>
</dbReference>
<dbReference type="InterPro" id="IPR002528">
    <property type="entry name" value="MATE_fam"/>
</dbReference>
<dbReference type="GO" id="GO:0005886">
    <property type="term" value="C:plasma membrane"/>
    <property type="evidence" value="ECO:0007669"/>
    <property type="project" value="UniProtKB-SubCell"/>
</dbReference>
<evidence type="ECO:0000256" key="8">
    <source>
        <dbReference type="ARBA" id="ARBA00023136"/>
    </source>
</evidence>
<keyword evidence="7" id="KW-0406">Ion transport</keyword>
<feature type="transmembrane region" description="Helical" evidence="10">
    <location>
        <begin position="57"/>
        <end position="80"/>
    </location>
</feature>
<feature type="transmembrane region" description="Helical" evidence="10">
    <location>
        <begin position="290"/>
        <end position="315"/>
    </location>
</feature>
<dbReference type="InterPro" id="IPR048279">
    <property type="entry name" value="MdtK-like"/>
</dbReference>
<keyword evidence="6 10" id="KW-1133">Transmembrane helix</keyword>
<dbReference type="PANTHER" id="PTHR43298:SF2">
    <property type="entry name" value="FMN_FAD EXPORTER YEEO-RELATED"/>
    <property type="match status" value="1"/>
</dbReference>
<evidence type="ECO:0000256" key="9">
    <source>
        <dbReference type="ARBA" id="ARBA00031636"/>
    </source>
</evidence>
<feature type="transmembrane region" description="Helical" evidence="10">
    <location>
        <begin position="436"/>
        <end position="455"/>
    </location>
</feature>
<keyword evidence="2" id="KW-0813">Transport</keyword>
<name>A0A1G7Q415_9PROT</name>
<dbReference type="AlphaFoldDB" id="A0A1G7Q415"/>
<evidence type="ECO:0000256" key="10">
    <source>
        <dbReference type="SAM" id="Phobius"/>
    </source>
</evidence>
<dbReference type="CDD" id="cd13131">
    <property type="entry name" value="MATE_NorM_like"/>
    <property type="match status" value="1"/>
</dbReference>
<evidence type="ECO:0000256" key="6">
    <source>
        <dbReference type="ARBA" id="ARBA00022989"/>
    </source>
</evidence>
<feature type="transmembrane region" description="Helical" evidence="10">
    <location>
        <begin position="407"/>
        <end position="430"/>
    </location>
</feature>
<dbReference type="GO" id="GO:0006811">
    <property type="term" value="P:monoatomic ion transport"/>
    <property type="evidence" value="ECO:0007669"/>
    <property type="project" value="UniProtKB-KW"/>
</dbReference>
<protein>
    <recommendedName>
        <fullName evidence="9">Multidrug-efflux transporter</fullName>
    </recommendedName>
</protein>